<dbReference type="STRING" id="1465756.BIV18_09765"/>
<dbReference type="InterPro" id="IPR002104">
    <property type="entry name" value="Integrase_catalytic"/>
</dbReference>
<evidence type="ECO:0000313" key="3">
    <source>
        <dbReference type="EMBL" id="OLR61630.1"/>
    </source>
</evidence>
<dbReference type="Gene3D" id="1.10.443.10">
    <property type="entry name" value="Intergrase catalytic core"/>
    <property type="match status" value="1"/>
</dbReference>
<dbReference type="EMBL" id="MJIH01000008">
    <property type="protein sequence ID" value="OLR61630.1"/>
    <property type="molecule type" value="Genomic_DNA"/>
</dbReference>
<dbReference type="GO" id="GO:0003677">
    <property type="term" value="F:DNA binding"/>
    <property type="evidence" value="ECO:0007669"/>
    <property type="project" value="InterPro"/>
</dbReference>
<sequence>MEKLILIKGKIKKSEEYLIKDFEKFSNNNPTYPSLLSYISHLNNHNKPTTINKKIRVFRRVYGIDLDLLEEDKSYPILTDREVNLLLKSAYGKYALRNRLIIKLLRDSGLNLQELANLNREDIAPRRGALLKIHNEEGIREVKLRDDTIETLKAYLSLFNPQISLFISNKGKTSKRLTPRGIQKILEKIGDRSGISKYKKVNAKIFRDTYIVNRLTVDKWSVIELKEDLKVDTLEILRNRKIKNRIMNGGFLGK</sequence>
<dbReference type="GO" id="GO:0006310">
    <property type="term" value="P:DNA recombination"/>
    <property type="evidence" value="ECO:0007669"/>
    <property type="project" value="UniProtKB-KW"/>
</dbReference>
<dbReference type="PANTHER" id="PTHR30349">
    <property type="entry name" value="PHAGE INTEGRASE-RELATED"/>
    <property type="match status" value="1"/>
</dbReference>
<dbReference type="GO" id="GO:0015074">
    <property type="term" value="P:DNA integration"/>
    <property type="evidence" value="ECO:0007669"/>
    <property type="project" value="InterPro"/>
</dbReference>
<reference evidence="3 4" key="1">
    <citation type="journal article" date="2016" name="Appl. Environ. Microbiol.">
        <title>Function and Phylogeny of Bacterial Butyryl Coenzyme A:Acetate Transferases and Their Diversity in the Proximal Colon of Swine.</title>
        <authorList>
            <person name="Trachsel J."/>
            <person name="Bayles D.O."/>
            <person name="Looft T."/>
            <person name="Levine U.Y."/>
            <person name="Allen H.K."/>
        </authorList>
    </citation>
    <scope>NUCLEOTIDE SEQUENCE [LARGE SCALE GENOMIC DNA]</scope>
    <source>
        <strain evidence="3 4">35-6-1</strain>
    </source>
</reference>
<dbReference type="InterPro" id="IPR050090">
    <property type="entry name" value="Tyrosine_recombinase_XerCD"/>
</dbReference>
<dbReference type="SUPFAM" id="SSF56349">
    <property type="entry name" value="DNA breaking-rejoining enzymes"/>
    <property type="match status" value="1"/>
</dbReference>
<dbReference type="InterPro" id="IPR011010">
    <property type="entry name" value="DNA_brk_join_enz"/>
</dbReference>
<evidence type="ECO:0000313" key="4">
    <source>
        <dbReference type="Proteomes" id="UP000187166"/>
    </source>
</evidence>
<name>A0A1U7LX25_9FIRM</name>
<feature type="domain" description="Tyr recombinase" evidence="2">
    <location>
        <begin position="73"/>
        <end position="254"/>
    </location>
</feature>
<organism evidence="3 4">
    <name type="scientific">Peptoniphilus porci</name>
    <dbReference type="NCBI Taxonomy" id="2652280"/>
    <lineage>
        <taxon>Bacteria</taxon>
        <taxon>Bacillati</taxon>
        <taxon>Bacillota</taxon>
        <taxon>Tissierellia</taxon>
        <taxon>Tissierellales</taxon>
        <taxon>Peptoniphilaceae</taxon>
        <taxon>Peptoniphilus</taxon>
    </lineage>
</organism>
<evidence type="ECO:0000256" key="1">
    <source>
        <dbReference type="ARBA" id="ARBA00023172"/>
    </source>
</evidence>
<accession>A0A1U7LX25</accession>
<proteinExistence type="predicted"/>
<keyword evidence="1" id="KW-0233">DNA recombination</keyword>
<protein>
    <recommendedName>
        <fullName evidence="2">Tyr recombinase domain-containing protein</fullName>
    </recommendedName>
</protein>
<dbReference type="Proteomes" id="UP000187166">
    <property type="component" value="Unassembled WGS sequence"/>
</dbReference>
<keyword evidence="4" id="KW-1185">Reference proteome</keyword>
<dbReference type="InterPro" id="IPR013762">
    <property type="entry name" value="Integrase-like_cat_sf"/>
</dbReference>
<evidence type="ECO:0000259" key="2">
    <source>
        <dbReference type="PROSITE" id="PS51898"/>
    </source>
</evidence>
<gene>
    <name evidence="3" type="ORF">BIV18_09765</name>
</gene>
<dbReference type="PANTHER" id="PTHR30349:SF86">
    <property type="entry name" value="INTEGRASE_RECOMBINASE AQ_AA09-RELATED"/>
    <property type="match status" value="1"/>
</dbReference>
<dbReference type="Pfam" id="PF00589">
    <property type="entry name" value="Phage_integrase"/>
    <property type="match status" value="1"/>
</dbReference>
<dbReference type="AlphaFoldDB" id="A0A1U7LX25"/>
<comment type="caution">
    <text evidence="3">The sequence shown here is derived from an EMBL/GenBank/DDBJ whole genome shotgun (WGS) entry which is preliminary data.</text>
</comment>
<dbReference type="PROSITE" id="PS51898">
    <property type="entry name" value="TYR_RECOMBINASE"/>
    <property type="match status" value="1"/>
</dbReference>